<dbReference type="InterPro" id="IPR005467">
    <property type="entry name" value="His_kinase_dom"/>
</dbReference>
<dbReference type="Pfam" id="PF00512">
    <property type="entry name" value="HisKA"/>
    <property type="match status" value="1"/>
</dbReference>
<evidence type="ECO:0000313" key="9">
    <source>
        <dbReference type="EMBL" id="NKX43766.1"/>
    </source>
</evidence>
<evidence type="ECO:0000259" key="7">
    <source>
        <dbReference type="PROSITE" id="PS50109"/>
    </source>
</evidence>
<reference evidence="9 10" key="1">
    <citation type="submission" date="2020-04" db="EMBL/GenBank/DDBJ databases">
        <authorList>
            <person name="Yoon J."/>
        </authorList>
    </citation>
    <scope>NUCLEOTIDE SEQUENCE [LARGE SCALE GENOMIC DNA]</scope>
    <source>
        <strain evidence="9 10">KMU-115</strain>
    </source>
</reference>
<comment type="caution">
    <text evidence="9">The sequence shown here is derived from an EMBL/GenBank/DDBJ whole genome shotgun (WGS) entry which is preliminary data.</text>
</comment>
<dbReference type="SUPFAM" id="SSF55874">
    <property type="entry name" value="ATPase domain of HSP90 chaperone/DNA topoisomerase II/histidine kinase"/>
    <property type="match status" value="1"/>
</dbReference>
<keyword evidence="6" id="KW-0812">Transmembrane</keyword>
<evidence type="ECO:0000256" key="4">
    <source>
        <dbReference type="ARBA" id="ARBA00022679"/>
    </source>
</evidence>
<dbReference type="AlphaFoldDB" id="A0A7X6GYU2"/>
<dbReference type="InterPro" id="IPR004358">
    <property type="entry name" value="Sig_transdc_His_kin-like_C"/>
</dbReference>
<dbReference type="InterPro" id="IPR003661">
    <property type="entry name" value="HisK_dim/P_dom"/>
</dbReference>
<dbReference type="PROSITE" id="PS50109">
    <property type="entry name" value="HIS_KIN"/>
    <property type="match status" value="1"/>
</dbReference>
<dbReference type="Proteomes" id="UP000526408">
    <property type="component" value="Unassembled WGS sequence"/>
</dbReference>
<keyword evidence="6" id="KW-0472">Membrane</keyword>
<evidence type="ECO:0000259" key="8">
    <source>
        <dbReference type="PROSITE" id="PS50839"/>
    </source>
</evidence>
<dbReference type="SMART" id="SM00388">
    <property type="entry name" value="HisKA"/>
    <property type="match status" value="1"/>
</dbReference>
<protein>
    <recommendedName>
        <fullName evidence="2">histidine kinase</fullName>
        <ecNumber evidence="2">2.7.13.3</ecNumber>
    </recommendedName>
</protein>
<dbReference type="SUPFAM" id="SSF55785">
    <property type="entry name" value="PYP-like sensor domain (PAS domain)"/>
    <property type="match status" value="1"/>
</dbReference>
<evidence type="ECO:0000256" key="1">
    <source>
        <dbReference type="ARBA" id="ARBA00000085"/>
    </source>
</evidence>
<dbReference type="PANTHER" id="PTHR43047:SF72">
    <property type="entry name" value="OSMOSENSING HISTIDINE PROTEIN KINASE SLN1"/>
    <property type="match status" value="1"/>
</dbReference>
<dbReference type="InterPro" id="IPR035965">
    <property type="entry name" value="PAS-like_dom_sf"/>
</dbReference>
<dbReference type="Pfam" id="PF03924">
    <property type="entry name" value="CHASE"/>
    <property type="match status" value="1"/>
</dbReference>
<dbReference type="InterPro" id="IPR036097">
    <property type="entry name" value="HisK_dim/P_sf"/>
</dbReference>
<gene>
    <name evidence="9" type="ORF">HCU73_04115</name>
</gene>
<keyword evidence="5" id="KW-0418">Kinase</keyword>
<dbReference type="GO" id="GO:0009927">
    <property type="term" value="F:histidine phosphotransfer kinase activity"/>
    <property type="evidence" value="ECO:0007669"/>
    <property type="project" value="TreeGrafter"/>
</dbReference>
<feature type="domain" description="CHASE" evidence="8">
    <location>
        <begin position="101"/>
        <end position="186"/>
    </location>
</feature>
<dbReference type="PRINTS" id="PR00344">
    <property type="entry name" value="BCTRLSENSOR"/>
</dbReference>
<accession>A0A7X6GYU2</accession>
<dbReference type="GO" id="GO:0000155">
    <property type="term" value="F:phosphorelay sensor kinase activity"/>
    <property type="evidence" value="ECO:0007669"/>
    <property type="project" value="InterPro"/>
</dbReference>
<keyword evidence="6" id="KW-1133">Transmembrane helix</keyword>
<dbReference type="RefSeq" id="WP_168622114.1">
    <property type="nucleotide sequence ID" value="NZ_JAAZQQ010000001.1"/>
</dbReference>
<sequence>MPSLRYVALMVSVVAAGFAVTVLESRRYRAEQTVQMTEIAAVAAAAVERLLYEQTLITRGLAAAFEADPDLPEADYARLAERLTRGVPGLINVAAAPGMTVRFNFPREGNEPVIGLRLDRHPRFAEAVRRAVETDEAMIDGPHELVQGGRGLITRSVVHDDRGAGQLWGVVSLVLDSDALFEAAGLGHGFSEARIVVEGPEGTLIYGEGPLDAMSPVRRDVIAPGIRWQVAAIPAGGWATGSPNLPFIWVLVLLAGGLVMAVTRLFEISDGRRSRAEATLREAVDALDDGFAVYDADDRLVMCNDTYKALYAASADAMQPGTRFEDILRHGLASGQYTDALGREEAWLAERLAAHADPRGATEQHLQDGRWVRVVERRTPSGNTVGFRVDITELKQALARSQAASAAKTRFLNTVSHELRTPLTVVLGYNAFVGNPDRLPSFAALQAALASGDAAAAGDRLATFHAELQRFSGQIDTAGQHLMQLISGILDIVALEDGGVAIAMDRVDLSEIAAEVAAGTREAVLAKGLHLRLEGPPVAVRGDPRRVRQILENLLGNALKFTDKGTLTLRTGRDRDHGWIEVEDTGCGIEAQHLDLIFERFSQLGGARRSSTAGLGLGLPVARQLATLLGGTLTVRSTPGAGSVFRLRLRPFEAPASRQAA</sequence>
<dbReference type="Gene3D" id="3.30.450.20">
    <property type="entry name" value="PAS domain"/>
    <property type="match status" value="1"/>
</dbReference>
<keyword evidence="3" id="KW-0597">Phosphoprotein</keyword>
<evidence type="ECO:0000256" key="5">
    <source>
        <dbReference type="ARBA" id="ARBA00022777"/>
    </source>
</evidence>
<dbReference type="GO" id="GO:0005886">
    <property type="term" value="C:plasma membrane"/>
    <property type="evidence" value="ECO:0007669"/>
    <property type="project" value="TreeGrafter"/>
</dbReference>
<organism evidence="9 10">
    <name type="scientific">Roseicyclus persicicus</name>
    <dbReference type="NCBI Taxonomy" id="2650661"/>
    <lineage>
        <taxon>Bacteria</taxon>
        <taxon>Pseudomonadati</taxon>
        <taxon>Pseudomonadota</taxon>
        <taxon>Alphaproteobacteria</taxon>
        <taxon>Rhodobacterales</taxon>
        <taxon>Roseobacteraceae</taxon>
        <taxon>Roseicyclus</taxon>
    </lineage>
</organism>
<keyword evidence="4" id="KW-0808">Transferase</keyword>
<dbReference type="SUPFAM" id="SSF47384">
    <property type="entry name" value="Homodimeric domain of signal transducing histidine kinase"/>
    <property type="match status" value="1"/>
</dbReference>
<keyword evidence="10" id="KW-1185">Reference proteome</keyword>
<dbReference type="SMART" id="SM00387">
    <property type="entry name" value="HATPase_c"/>
    <property type="match status" value="1"/>
</dbReference>
<dbReference type="CDD" id="cd00082">
    <property type="entry name" value="HisKA"/>
    <property type="match status" value="1"/>
</dbReference>
<feature type="domain" description="Histidine kinase" evidence="7">
    <location>
        <begin position="414"/>
        <end position="653"/>
    </location>
</feature>
<feature type="transmembrane region" description="Helical" evidence="6">
    <location>
        <begin position="247"/>
        <end position="266"/>
    </location>
</feature>
<dbReference type="EC" id="2.7.13.3" evidence="2"/>
<dbReference type="Pfam" id="PF02518">
    <property type="entry name" value="HATPase_c"/>
    <property type="match status" value="1"/>
</dbReference>
<proteinExistence type="predicted"/>
<evidence type="ECO:0000256" key="3">
    <source>
        <dbReference type="ARBA" id="ARBA00022553"/>
    </source>
</evidence>
<dbReference type="Gene3D" id="1.10.287.130">
    <property type="match status" value="1"/>
</dbReference>
<dbReference type="EMBL" id="JAAZQQ010000001">
    <property type="protein sequence ID" value="NKX43766.1"/>
    <property type="molecule type" value="Genomic_DNA"/>
</dbReference>
<comment type="catalytic activity">
    <reaction evidence="1">
        <text>ATP + protein L-histidine = ADP + protein N-phospho-L-histidine.</text>
        <dbReference type="EC" id="2.7.13.3"/>
    </reaction>
</comment>
<evidence type="ECO:0000313" key="10">
    <source>
        <dbReference type="Proteomes" id="UP000526408"/>
    </source>
</evidence>
<evidence type="ECO:0000256" key="6">
    <source>
        <dbReference type="SAM" id="Phobius"/>
    </source>
</evidence>
<name>A0A7X6GYU2_9RHOB</name>
<dbReference type="PANTHER" id="PTHR43047">
    <property type="entry name" value="TWO-COMPONENT HISTIDINE PROTEIN KINASE"/>
    <property type="match status" value="1"/>
</dbReference>
<dbReference type="CDD" id="cd16922">
    <property type="entry name" value="HATPase_EvgS-ArcB-TorS-like"/>
    <property type="match status" value="1"/>
</dbReference>
<dbReference type="Pfam" id="PF12860">
    <property type="entry name" value="PAS_7"/>
    <property type="match status" value="1"/>
</dbReference>
<dbReference type="InterPro" id="IPR036890">
    <property type="entry name" value="HATPase_C_sf"/>
</dbReference>
<dbReference type="InterPro" id="IPR006189">
    <property type="entry name" value="CHASE_dom"/>
</dbReference>
<feature type="transmembrane region" description="Helical" evidence="6">
    <location>
        <begin position="6"/>
        <end position="23"/>
    </location>
</feature>
<dbReference type="Gene3D" id="3.30.565.10">
    <property type="entry name" value="Histidine kinase-like ATPase, C-terminal domain"/>
    <property type="match status" value="1"/>
</dbReference>
<dbReference type="SMART" id="SM01079">
    <property type="entry name" value="CHASE"/>
    <property type="match status" value="1"/>
</dbReference>
<dbReference type="InterPro" id="IPR003594">
    <property type="entry name" value="HATPase_dom"/>
</dbReference>
<dbReference type="PROSITE" id="PS50839">
    <property type="entry name" value="CHASE"/>
    <property type="match status" value="1"/>
</dbReference>
<evidence type="ECO:0000256" key="2">
    <source>
        <dbReference type="ARBA" id="ARBA00012438"/>
    </source>
</evidence>